<sequence>MSSTVYDVAGTLAGPPAVVTNQLNYVLSILAWLVTAAGVCGLLLVGSRMAISLRSGEGDEHLSQFVIVLGACVIGATAGPIVAFVL</sequence>
<feature type="transmembrane region" description="Helical" evidence="1">
    <location>
        <begin position="65"/>
        <end position="85"/>
    </location>
</feature>
<dbReference type="RefSeq" id="WP_059084946.1">
    <property type="nucleotide sequence ID" value="NZ_BCMM01000075.1"/>
</dbReference>
<name>A0A100JYI3_STRSC</name>
<keyword evidence="1" id="KW-0472">Membrane</keyword>
<keyword evidence="1" id="KW-1133">Transmembrane helix</keyword>
<comment type="caution">
    <text evidence="2">The sequence shown here is derived from an EMBL/GenBank/DDBJ whole genome shotgun (WGS) entry which is preliminary data.</text>
</comment>
<organism evidence="2 3">
    <name type="scientific">Streptomyces scabiei</name>
    <dbReference type="NCBI Taxonomy" id="1930"/>
    <lineage>
        <taxon>Bacteria</taxon>
        <taxon>Bacillati</taxon>
        <taxon>Actinomycetota</taxon>
        <taxon>Actinomycetes</taxon>
        <taxon>Kitasatosporales</taxon>
        <taxon>Streptomycetaceae</taxon>
        <taxon>Streptomyces</taxon>
    </lineage>
</organism>
<dbReference type="AlphaFoldDB" id="A0A100JYI3"/>
<reference evidence="3" key="1">
    <citation type="submission" date="2015-11" db="EMBL/GenBank/DDBJ databases">
        <authorList>
            <consortium name="Cross-ministerial Strategic Innovation Promotion Program (SIP) consortium"/>
            <person name="Tomihama T."/>
            <person name="Ikenaga M."/>
            <person name="Sakai M."/>
            <person name="Okubo T."/>
            <person name="Ikeda S."/>
        </authorList>
    </citation>
    <scope>NUCLEOTIDE SEQUENCE [LARGE SCALE GENOMIC DNA]</scope>
    <source>
        <strain evidence="3">S58</strain>
    </source>
</reference>
<proteinExistence type="predicted"/>
<dbReference type="Proteomes" id="UP000067448">
    <property type="component" value="Unassembled WGS sequence"/>
</dbReference>
<dbReference type="OrthoDB" id="4250843at2"/>
<reference evidence="3" key="3">
    <citation type="submission" date="2016-02" db="EMBL/GenBank/DDBJ databases">
        <title>Draft genome of pathogenic Streptomyces sp. in Japan.</title>
        <authorList>
            <person name="Tomihama T."/>
            <person name="Ikenaga M."/>
            <person name="Sakai M."/>
            <person name="Okubo T."/>
            <person name="Ikeda S."/>
        </authorList>
    </citation>
    <scope>NUCLEOTIDE SEQUENCE [LARGE SCALE GENOMIC DNA]</scope>
    <source>
        <strain evidence="3">S58</strain>
    </source>
</reference>
<evidence type="ECO:0000313" key="3">
    <source>
        <dbReference type="Proteomes" id="UP000067448"/>
    </source>
</evidence>
<evidence type="ECO:0000313" key="2">
    <source>
        <dbReference type="EMBL" id="GAQ68029.1"/>
    </source>
</evidence>
<dbReference type="EMBL" id="BCMM01000075">
    <property type="protein sequence ID" value="GAQ68029.1"/>
    <property type="molecule type" value="Genomic_DNA"/>
</dbReference>
<gene>
    <name evidence="2" type="ORF">SsS58_08488</name>
</gene>
<protein>
    <submittedName>
        <fullName evidence="2">Uncharacterized protein</fullName>
    </submittedName>
</protein>
<reference evidence="2 3" key="2">
    <citation type="journal article" date="2016" name="Genome Announc.">
        <title>Draft Genome Sequences of Streptomyces scabiei S58, Streptomyces turgidiscabies T45, and Streptomyces acidiscabies a10, the Pathogens of Potato Common Scab, Isolated in Japan.</title>
        <authorList>
            <person name="Tomihama T."/>
            <person name="Nishi Y."/>
            <person name="Sakai M."/>
            <person name="Ikenaga M."/>
            <person name="Okubo T."/>
            <person name="Ikeda S."/>
        </authorList>
    </citation>
    <scope>NUCLEOTIDE SEQUENCE [LARGE SCALE GENOMIC DNA]</scope>
    <source>
        <strain evidence="2 3">S58</strain>
    </source>
</reference>
<keyword evidence="1" id="KW-0812">Transmembrane</keyword>
<evidence type="ECO:0000256" key="1">
    <source>
        <dbReference type="SAM" id="Phobius"/>
    </source>
</evidence>
<feature type="transmembrane region" description="Helical" evidence="1">
    <location>
        <begin position="25"/>
        <end position="45"/>
    </location>
</feature>
<accession>A0A100JYI3</accession>